<reference evidence="2" key="1">
    <citation type="submission" date="2020-02" db="EMBL/GenBank/DDBJ databases">
        <authorList>
            <person name="Meier V. D."/>
        </authorList>
    </citation>
    <scope>NUCLEOTIDE SEQUENCE</scope>
    <source>
        <strain evidence="2">AVDCRST_MAG72</strain>
    </source>
</reference>
<evidence type="ECO:0000259" key="1">
    <source>
        <dbReference type="SMART" id="SM00849"/>
    </source>
</evidence>
<sequence length="256" mass="27409">MGAGVKLTVIGCSGSFPGPDSPASCYLVESDAGEGTTRILLDLGSGALGTLQSFVDPLAIDAVFITHLHADHFFDMSGYYVMRRYHPDGPQPRIPAYGPNGTAERLARSYGLPLDPGMHEEFDFGVYDGEPTRIGPFTVDVARVVHPVEAWALRVTDGTGVLVYSGDTGPCGPLVELAKDADLLLAEASFREGGDYPEELHMTGREAGQAAADAGARMLVLTHIPPWYDKELAREEARPVFDGPIEIARTGATYDI</sequence>
<dbReference type="Pfam" id="PF12706">
    <property type="entry name" value="Lactamase_B_2"/>
    <property type="match status" value="1"/>
</dbReference>
<protein>
    <submittedName>
        <fullName evidence="2">Metal-dependent hydrolases of the beta-lactamase superfamily III</fullName>
    </submittedName>
</protein>
<dbReference type="InterPro" id="IPR036866">
    <property type="entry name" value="RibonucZ/Hydroxyglut_hydro"/>
</dbReference>
<gene>
    <name evidence="2" type="ORF">AVDCRST_MAG72-514</name>
</gene>
<proteinExistence type="predicted"/>
<dbReference type="SUPFAM" id="SSF56281">
    <property type="entry name" value="Metallo-hydrolase/oxidoreductase"/>
    <property type="match status" value="1"/>
</dbReference>
<dbReference type="PANTHER" id="PTHR46018:SF4">
    <property type="entry name" value="METALLO-HYDROLASE YHFI-RELATED"/>
    <property type="match status" value="1"/>
</dbReference>
<evidence type="ECO:0000313" key="2">
    <source>
        <dbReference type="EMBL" id="CAA9335602.1"/>
    </source>
</evidence>
<dbReference type="Gene3D" id="3.60.15.10">
    <property type="entry name" value="Ribonuclease Z/Hydroxyacylglutathione hydrolase-like"/>
    <property type="match status" value="1"/>
</dbReference>
<keyword evidence="2" id="KW-0378">Hydrolase</keyword>
<dbReference type="GO" id="GO:0042781">
    <property type="term" value="F:3'-tRNA processing endoribonuclease activity"/>
    <property type="evidence" value="ECO:0007669"/>
    <property type="project" value="TreeGrafter"/>
</dbReference>
<dbReference type="CDD" id="cd07716">
    <property type="entry name" value="RNaseZ_short-form-like_MBL-fold"/>
    <property type="match status" value="1"/>
</dbReference>
<feature type="domain" description="Metallo-beta-lactamase" evidence="1">
    <location>
        <begin position="22"/>
        <end position="205"/>
    </location>
</feature>
<dbReference type="InterPro" id="IPR001279">
    <property type="entry name" value="Metallo-B-lactamas"/>
</dbReference>
<accession>A0A6J4LKV1</accession>
<dbReference type="EMBL" id="CADCUJ010000020">
    <property type="protein sequence ID" value="CAA9335602.1"/>
    <property type="molecule type" value="Genomic_DNA"/>
</dbReference>
<name>A0A6J4LKV1_9ACTN</name>
<dbReference type="PANTHER" id="PTHR46018">
    <property type="entry name" value="ZINC PHOSPHODIESTERASE ELAC PROTEIN 1"/>
    <property type="match status" value="1"/>
</dbReference>
<dbReference type="SMART" id="SM00849">
    <property type="entry name" value="Lactamase_B"/>
    <property type="match status" value="1"/>
</dbReference>
<dbReference type="AlphaFoldDB" id="A0A6J4LKV1"/>
<organism evidence="2">
    <name type="scientific">uncultured Nocardioidaceae bacterium</name>
    <dbReference type="NCBI Taxonomy" id="253824"/>
    <lineage>
        <taxon>Bacteria</taxon>
        <taxon>Bacillati</taxon>
        <taxon>Actinomycetota</taxon>
        <taxon>Actinomycetes</taxon>
        <taxon>Propionibacteriales</taxon>
        <taxon>Nocardioidaceae</taxon>
        <taxon>environmental samples</taxon>
    </lineage>
</organism>